<feature type="transmembrane region" description="Helical" evidence="6">
    <location>
        <begin position="108"/>
        <end position="129"/>
    </location>
</feature>
<dbReference type="CDD" id="cd06581">
    <property type="entry name" value="TM_PBP1_LivM_like"/>
    <property type="match status" value="1"/>
</dbReference>
<accession>A0A917PJ03</accession>
<keyword evidence="3 6" id="KW-0812">Transmembrane</keyword>
<protein>
    <submittedName>
        <fullName evidence="7">Branched-chain amino acid ABC transporter permease</fullName>
    </submittedName>
</protein>
<reference evidence="7" key="1">
    <citation type="journal article" date="2014" name="Int. J. Syst. Evol. Microbiol.">
        <title>Complete genome sequence of Corynebacterium casei LMG S-19264T (=DSM 44701T), isolated from a smear-ripened cheese.</title>
        <authorList>
            <consortium name="US DOE Joint Genome Institute (JGI-PGF)"/>
            <person name="Walter F."/>
            <person name="Albersmeier A."/>
            <person name="Kalinowski J."/>
            <person name="Ruckert C."/>
        </authorList>
    </citation>
    <scope>NUCLEOTIDE SEQUENCE</scope>
    <source>
        <strain evidence="7">JCM 30078</strain>
    </source>
</reference>
<evidence type="ECO:0000256" key="1">
    <source>
        <dbReference type="ARBA" id="ARBA00004429"/>
    </source>
</evidence>
<comment type="subcellular location">
    <subcellularLocation>
        <location evidence="1">Cell inner membrane</location>
        <topology evidence="1">Multi-pass membrane protein</topology>
    </subcellularLocation>
</comment>
<dbReference type="Pfam" id="PF02653">
    <property type="entry name" value="BPD_transp_2"/>
    <property type="match status" value="1"/>
</dbReference>
<dbReference type="Proteomes" id="UP000635983">
    <property type="component" value="Unassembled WGS sequence"/>
</dbReference>
<evidence type="ECO:0000256" key="5">
    <source>
        <dbReference type="ARBA" id="ARBA00023136"/>
    </source>
</evidence>
<dbReference type="GO" id="GO:0015658">
    <property type="term" value="F:branched-chain amino acid transmembrane transporter activity"/>
    <property type="evidence" value="ECO:0007669"/>
    <property type="project" value="InterPro"/>
</dbReference>
<dbReference type="RefSeq" id="WP_188981375.1">
    <property type="nucleotide sequence ID" value="NZ_BMPO01000001.1"/>
</dbReference>
<dbReference type="InterPro" id="IPR043428">
    <property type="entry name" value="LivM-like"/>
</dbReference>
<dbReference type="EMBL" id="BMPO01000001">
    <property type="protein sequence ID" value="GGJ80743.1"/>
    <property type="molecule type" value="Genomic_DNA"/>
</dbReference>
<evidence type="ECO:0000256" key="3">
    <source>
        <dbReference type="ARBA" id="ARBA00022692"/>
    </source>
</evidence>
<dbReference type="GO" id="GO:0005886">
    <property type="term" value="C:plasma membrane"/>
    <property type="evidence" value="ECO:0007669"/>
    <property type="project" value="UniProtKB-SubCell"/>
</dbReference>
<proteinExistence type="predicted"/>
<keyword evidence="2" id="KW-1003">Cell membrane</keyword>
<evidence type="ECO:0000313" key="8">
    <source>
        <dbReference type="Proteomes" id="UP000635983"/>
    </source>
</evidence>
<evidence type="ECO:0000313" key="7">
    <source>
        <dbReference type="EMBL" id="GGJ80743.1"/>
    </source>
</evidence>
<feature type="transmembrane region" description="Helical" evidence="6">
    <location>
        <begin position="29"/>
        <end position="49"/>
    </location>
</feature>
<gene>
    <name evidence="7" type="ORF">GCM10009304_03100</name>
</gene>
<comment type="caution">
    <text evidence="7">The sequence shown here is derived from an EMBL/GenBank/DDBJ whole genome shotgun (WGS) entry which is preliminary data.</text>
</comment>
<feature type="transmembrane region" description="Helical" evidence="6">
    <location>
        <begin position="153"/>
        <end position="172"/>
    </location>
</feature>
<feature type="transmembrane region" description="Helical" evidence="6">
    <location>
        <begin position="243"/>
        <end position="265"/>
    </location>
</feature>
<organism evidence="7 8">
    <name type="scientific">Pseudomonas matsuisoli</name>
    <dbReference type="NCBI Taxonomy" id="1515666"/>
    <lineage>
        <taxon>Bacteria</taxon>
        <taxon>Pseudomonadati</taxon>
        <taxon>Pseudomonadota</taxon>
        <taxon>Gammaproteobacteria</taxon>
        <taxon>Pseudomonadales</taxon>
        <taxon>Pseudomonadaceae</taxon>
        <taxon>Pseudomonas</taxon>
    </lineage>
</organism>
<feature type="transmembrane region" description="Helical" evidence="6">
    <location>
        <begin position="56"/>
        <end position="73"/>
    </location>
</feature>
<dbReference type="PANTHER" id="PTHR30482:SF17">
    <property type="entry name" value="ABC TRANSPORTER ATP-BINDING PROTEIN"/>
    <property type="match status" value="1"/>
</dbReference>
<keyword evidence="8" id="KW-1185">Reference proteome</keyword>
<evidence type="ECO:0000256" key="2">
    <source>
        <dbReference type="ARBA" id="ARBA00022475"/>
    </source>
</evidence>
<feature type="transmembrane region" description="Helical" evidence="6">
    <location>
        <begin position="79"/>
        <end position="101"/>
    </location>
</feature>
<evidence type="ECO:0000256" key="4">
    <source>
        <dbReference type="ARBA" id="ARBA00022989"/>
    </source>
</evidence>
<dbReference type="PANTHER" id="PTHR30482">
    <property type="entry name" value="HIGH-AFFINITY BRANCHED-CHAIN AMINO ACID TRANSPORT SYSTEM PERMEASE"/>
    <property type="match status" value="1"/>
</dbReference>
<feature type="transmembrane region" description="Helical" evidence="6">
    <location>
        <begin position="204"/>
        <end position="223"/>
    </location>
</feature>
<reference evidence="7" key="2">
    <citation type="submission" date="2020-09" db="EMBL/GenBank/DDBJ databases">
        <authorList>
            <person name="Sun Q."/>
            <person name="Ohkuma M."/>
        </authorList>
    </citation>
    <scope>NUCLEOTIDE SEQUENCE</scope>
    <source>
        <strain evidence="7">JCM 30078</strain>
    </source>
</reference>
<feature type="transmembrane region" description="Helical" evidence="6">
    <location>
        <begin position="272"/>
        <end position="295"/>
    </location>
</feature>
<dbReference type="AlphaFoldDB" id="A0A917PJ03"/>
<keyword evidence="4 6" id="KW-1133">Transmembrane helix</keyword>
<dbReference type="InterPro" id="IPR001851">
    <property type="entry name" value="ABC_transp_permease"/>
</dbReference>
<sequence>MRPSLIGAAIAAAILLAVGFGFPWLKIPLILAFCYGMAALGIGVLLRAGQISFGHAMYACISGYTVAFLGSRFPGLDGLLLIVLGTAASIVAGMLIGAFVVRYREIFFGMLNLALSMVLFTILGKFYAYTGGTDGLRVNRPTLLGMDLSRPEFEGALLVLAILASLAVIWAVQRYFRSSAGQALAAIKTNETRLEYLGVSARKLLWQGYVLSAALCGLSGSLFGLSQGLVTPEMGYWLRSGEFVFIAILGGSGHAVGAFVGALLYEFLKMYAAALVSGAWQLVLGATLIVIIYFLPKGLVGLFSRRRSAVEGQP</sequence>
<keyword evidence="5 6" id="KW-0472">Membrane</keyword>
<evidence type="ECO:0000256" key="6">
    <source>
        <dbReference type="SAM" id="Phobius"/>
    </source>
</evidence>
<name>A0A917PJ03_9PSED</name>